<feature type="binding site" evidence="7">
    <location>
        <position position="111"/>
    </location>
    <ligand>
        <name>Mg(2+)</name>
        <dbReference type="ChEBI" id="CHEBI:18420"/>
    </ligand>
</feature>
<dbReference type="FunFam" id="3.40.50.1000:FF:000029">
    <property type="entry name" value="3-deoxy-D-manno-octulosonate 8-phosphate phosphatase KdsC"/>
    <property type="match status" value="1"/>
</dbReference>
<dbReference type="SFLD" id="SFLDS00003">
    <property type="entry name" value="Haloacid_Dehalogenase"/>
    <property type="match status" value="1"/>
</dbReference>
<gene>
    <name evidence="8" type="ORF">LX95_00680</name>
</gene>
<dbReference type="InterPro" id="IPR010023">
    <property type="entry name" value="KdsC_fam"/>
</dbReference>
<dbReference type="EMBL" id="QKYV01000002">
    <property type="protein sequence ID" value="PZW42370.1"/>
    <property type="molecule type" value="Genomic_DNA"/>
</dbReference>
<reference evidence="8 9" key="1">
    <citation type="submission" date="2018-06" db="EMBL/GenBank/DDBJ databases">
        <title>Genomic Encyclopedia of Archaeal and Bacterial Type Strains, Phase II (KMG-II): from individual species to whole genera.</title>
        <authorList>
            <person name="Goeker M."/>
        </authorList>
    </citation>
    <scope>NUCLEOTIDE SEQUENCE [LARGE SCALE GENOMIC DNA]</scope>
    <source>
        <strain evidence="8 9">DSM 15361</strain>
    </source>
</reference>
<dbReference type="NCBIfam" id="TIGR01670">
    <property type="entry name" value="KdsC-phosphatas"/>
    <property type="match status" value="1"/>
</dbReference>
<dbReference type="InterPro" id="IPR036412">
    <property type="entry name" value="HAD-like_sf"/>
</dbReference>
<dbReference type="AlphaFoldDB" id="A0A2W7K4F1"/>
<dbReference type="SFLD" id="SFLDG01138">
    <property type="entry name" value="C1.6.2:_Deoxy-d-mannose-octulo"/>
    <property type="match status" value="1"/>
</dbReference>
<dbReference type="CDD" id="cd01630">
    <property type="entry name" value="HAD_KDO-like"/>
    <property type="match status" value="1"/>
</dbReference>
<dbReference type="RefSeq" id="WP_111540032.1">
    <property type="nucleotide sequence ID" value="NZ_QKYV01000002.1"/>
</dbReference>
<evidence type="ECO:0000256" key="7">
    <source>
        <dbReference type="PIRSR" id="PIRSR006118-2"/>
    </source>
</evidence>
<evidence type="ECO:0000256" key="5">
    <source>
        <dbReference type="ARBA" id="ARBA00022801"/>
    </source>
</evidence>
<protein>
    <submittedName>
        <fullName evidence="8">3-deoxy-D-manno-octulosonate 8-phosphate phosphatase (KDO 8-P phosphatase)</fullName>
    </submittedName>
</protein>
<keyword evidence="5" id="KW-0378">Hydrolase</keyword>
<dbReference type="Gene3D" id="3.40.50.1000">
    <property type="entry name" value="HAD superfamily/HAD-like"/>
    <property type="match status" value="1"/>
</dbReference>
<accession>A0A2W7K4F1</accession>
<comment type="cofactor">
    <cofactor evidence="1 7">
        <name>Mg(2+)</name>
        <dbReference type="ChEBI" id="CHEBI:18420"/>
    </cofactor>
</comment>
<comment type="similarity">
    <text evidence="2">Belongs to the KdsC family.</text>
</comment>
<feature type="binding site" evidence="7">
    <location>
        <position position="20"/>
    </location>
    <ligand>
        <name>substrate</name>
    </ligand>
</feature>
<comment type="caution">
    <text evidence="8">The sequence shown here is derived from an EMBL/GenBank/DDBJ whole genome shotgun (WGS) entry which is preliminary data.</text>
</comment>
<evidence type="ECO:0000256" key="2">
    <source>
        <dbReference type="ARBA" id="ARBA00005893"/>
    </source>
</evidence>
<dbReference type="GO" id="GO:0008781">
    <property type="term" value="F:N-acylneuraminate cytidylyltransferase activity"/>
    <property type="evidence" value="ECO:0007669"/>
    <property type="project" value="TreeGrafter"/>
</dbReference>
<evidence type="ECO:0000256" key="1">
    <source>
        <dbReference type="ARBA" id="ARBA00001946"/>
    </source>
</evidence>
<keyword evidence="6 7" id="KW-0460">Magnesium</keyword>
<evidence type="ECO:0000313" key="9">
    <source>
        <dbReference type="Proteomes" id="UP000249542"/>
    </source>
</evidence>
<name>A0A2W7K4F1_9FLAO</name>
<dbReference type="GO" id="GO:0016788">
    <property type="term" value="F:hydrolase activity, acting on ester bonds"/>
    <property type="evidence" value="ECO:0007669"/>
    <property type="project" value="InterPro"/>
</dbReference>
<dbReference type="PANTHER" id="PTHR21485:SF3">
    <property type="entry name" value="N-ACYLNEURAMINATE CYTIDYLYLTRANSFERASE"/>
    <property type="match status" value="1"/>
</dbReference>
<keyword evidence="4 7" id="KW-0479">Metal-binding</keyword>
<evidence type="ECO:0000313" key="8">
    <source>
        <dbReference type="EMBL" id="PZW42370.1"/>
    </source>
</evidence>
<feature type="binding site" evidence="7">
    <location>
        <position position="18"/>
    </location>
    <ligand>
        <name>Mg(2+)</name>
        <dbReference type="ChEBI" id="CHEBI:18420"/>
    </ligand>
</feature>
<dbReference type="SFLD" id="SFLDG01136">
    <property type="entry name" value="C1.6:_Phosphoserine_Phosphatas"/>
    <property type="match status" value="1"/>
</dbReference>
<dbReference type="GO" id="GO:0046872">
    <property type="term" value="F:metal ion binding"/>
    <property type="evidence" value="ECO:0007669"/>
    <property type="project" value="UniProtKB-KW"/>
</dbReference>
<evidence type="ECO:0000256" key="3">
    <source>
        <dbReference type="ARBA" id="ARBA00011881"/>
    </source>
</evidence>
<dbReference type="PIRSF" id="PIRSF006118">
    <property type="entry name" value="KDO8-P_Ptase"/>
    <property type="match status" value="1"/>
</dbReference>
<dbReference type="InterPro" id="IPR050793">
    <property type="entry name" value="CMP-NeuNAc_synthase"/>
</dbReference>
<organism evidence="8 9">
    <name type="scientific">Mesonia algae</name>
    <dbReference type="NCBI Taxonomy" id="213248"/>
    <lineage>
        <taxon>Bacteria</taxon>
        <taxon>Pseudomonadati</taxon>
        <taxon>Bacteroidota</taxon>
        <taxon>Flavobacteriia</taxon>
        <taxon>Flavobacteriales</taxon>
        <taxon>Flavobacteriaceae</taxon>
        <taxon>Mesonia</taxon>
    </lineage>
</organism>
<evidence type="ECO:0000256" key="6">
    <source>
        <dbReference type="ARBA" id="ARBA00022842"/>
    </source>
</evidence>
<comment type="subunit">
    <text evidence="3">Homotetramer.</text>
</comment>
<dbReference type="Proteomes" id="UP000249542">
    <property type="component" value="Unassembled WGS sequence"/>
</dbReference>
<dbReference type="PANTHER" id="PTHR21485">
    <property type="entry name" value="HAD SUPERFAMILY MEMBERS CMAS AND KDSC"/>
    <property type="match status" value="1"/>
</dbReference>
<keyword evidence="9" id="KW-1185">Reference proteome</keyword>
<proteinExistence type="inferred from homology"/>
<evidence type="ECO:0000256" key="4">
    <source>
        <dbReference type="ARBA" id="ARBA00022723"/>
    </source>
</evidence>
<sequence length="169" mass="18664">MERNYKEILNDITTFVFDVDGVLTDGTVHVSVEGELLRSMNIKDGYALKKAVSSGYKICIISGGKNEAVRKRLSGLGITEIHLGVEDKVTCLNQFFKTHHIDAKNVAYMGDDIPDLYPMRIIGLPTCPQDAAPEVKAISKYISHKDGGKGSARDLIEQVLKVQGKWLND</sequence>
<dbReference type="SUPFAM" id="SSF56784">
    <property type="entry name" value="HAD-like"/>
    <property type="match status" value="1"/>
</dbReference>
<dbReference type="InterPro" id="IPR023214">
    <property type="entry name" value="HAD_sf"/>
</dbReference>